<dbReference type="AlphaFoldDB" id="A0A9D2G5L3"/>
<dbReference type="CDD" id="cd00093">
    <property type="entry name" value="HTH_XRE"/>
    <property type="match status" value="1"/>
</dbReference>
<dbReference type="Proteomes" id="UP000824102">
    <property type="component" value="Unassembled WGS sequence"/>
</dbReference>
<keyword evidence="1" id="KW-0812">Transmembrane</keyword>
<proteinExistence type="predicted"/>
<sequence>MNISEKITALRQALRLSQEELAVRIGVTRQTVVGWEQGATPSLFNRRRICEEFELPLNYFDDDVSSVLVPVPAAKGQVVLAESAAPASEAESFAPPCVPPADTALDTLDRVIRWGSIVLLGILVCFGFVAAMSALIALFGGAEGDYAAYAVAVNFGDVYAVLALYLAAAVLFYGTTFLIRLILLDRANVRGRNVRS</sequence>
<feature type="transmembrane region" description="Helical" evidence="1">
    <location>
        <begin position="159"/>
        <end position="183"/>
    </location>
</feature>
<evidence type="ECO:0000256" key="1">
    <source>
        <dbReference type="SAM" id="Phobius"/>
    </source>
</evidence>
<dbReference type="Gene3D" id="1.10.260.40">
    <property type="entry name" value="lambda repressor-like DNA-binding domains"/>
    <property type="match status" value="1"/>
</dbReference>
<dbReference type="Pfam" id="PF01381">
    <property type="entry name" value="HTH_3"/>
    <property type="match status" value="1"/>
</dbReference>
<evidence type="ECO:0000313" key="4">
    <source>
        <dbReference type="Proteomes" id="UP000824102"/>
    </source>
</evidence>
<dbReference type="InterPro" id="IPR010982">
    <property type="entry name" value="Lambda_DNA-bd_dom_sf"/>
</dbReference>
<feature type="transmembrane region" description="Helical" evidence="1">
    <location>
        <begin position="117"/>
        <end position="139"/>
    </location>
</feature>
<feature type="domain" description="HTH cro/C1-type" evidence="2">
    <location>
        <begin position="7"/>
        <end position="60"/>
    </location>
</feature>
<dbReference type="SMART" id="SM00530">
    <property type="entry name" value="HTH_XRE"/>
    <property type="match status" value="1"/>
</dbReference>
<reference evidence="3" key="2">
    <citation type="submission" date="2021-04" db="EMBL/GenBank/DDBJ databases">
        <authorList>
            <person name="Gilroy R."/>
        </authorList>
    </citation>
    <scope>NUCLEOTIDE SEQUENCE</scope>
    <source>
        <strain evidence="3">ChiW7-2402</strain>
    </source>
</reference>
<keyword evidence="1" id="KW-1133">Transmembrane helix</keyword>
<dbReference type="SUPFAM" id="SSF47413">
    <property type="entry name" value="lambda repressor-like DNA-binding domains"/>
    <property type="match status" value="1"/>
</dbReference>
<dbReference type="InterPro" id="IPR001387">
    <property type="entry name" value="Cro/C1-type_HTH"/>
</dbReference>
<dbReference type="EMBL" id="DXBB01000127">
    <property type="protein sequence ID" value="HIZ73564.1"/>
    <property type="molecule type" value="Genomic_DNA"/>
</dbReference>
<dbReference type="PROSITE" id="PS50943">
    <property type="entry name" value="HTH_CROC1"/>
    <property type="match status" value="1"/>
</dbReference>
<reference evidence="3" key="1">
    <citation type="journal article" date="2021" name="PeerJ">
        <title>Extensive microbial diversity within the chicken gut microbiome revealed by metagenomics and culture.</title>
        <authorList>
            <person name="Gilroy R."/>
            <person name="Ravi A."/>
            <person name="Getino M."/>
            <person name="Pursley I."/>
            <person name="Horton D.L."/>
            <person name="Alikhan N.F."/>
            <person name="Baker D."/>
            <person name="Gharbi K."/>
            <person name="Hall N."/>
            <person name="Watson M."/>
            <person name="Adriaenssens E.M."/>
            <person name="Foster-Nyarko E."/>
            <person name="Jarju S."/>
            <person name="Secka A."/>
            <person name="Antonio M."/>
            <person name="Oren A."/>
            <person name="Chaudhuri R.R."/>
            <person name="La Ragione R."/>
            <person name="Hildebrand F."/>
            <person name="Pallen M.J."/>
        </authorList>
    </citation>
    <scope>NUCLEOTIDE SEQUENCE</scope>
    <source>
        <strain evidence="3">ChiW7-2402</strain>
    </source>
</reference>
<organism evidence="3 4">
    <name type="scientific">Candidatus Gallimonas intestinavium</name>
    <dbReference type="NCBI Taxonomy" id="2838603"/>
    <lineage>
        <taxon>Bacteria</taxon>
        <taxon>Bacillati</taxon>
        <taxon>Bacillota</taxon>
        <taxon>Clostridia</taxon>
        <taxon>Candidatus Gallimonas</taxon>
    </lineage>
</organism>
<keyword evidence="1" id="KW-0472">Membrane</keyword>
<dbReference type="GO" id="GO:0003677">
    <property type="term" value="F:DNA binding"/>
    <property type="evidence" value="ECO:0007669"/>
    <property type="project" value="InterPro"/>
</dbReference>
<name>A0A9D2G5L3_9FIRM</name>
<comment type="caution">
    <text evidence="3">The sequence shown here is derived from an EMBL/GenBank/DDBJ whole genome shotgun (WGS) entry which is preliminary data.</text>
</comment>
<evidence type="ECO:0000259" key="2">
    <source>
        <dbReference type="PROSITE" id="PS50943"/>
    </source>
</evidence>
<gene>
    <name evidence="3" type="ORF">H9964_08290</name>
</gene>
<protein>
    <submittedName>
        <fullName evidence="3">Helix-turn-helix domain-containing protein</fullName>
    </submittedName>
</protein>
<accession>A0A9D2G5L3</accession>
<evidence type="ECO:0000313" key="3">
    <source>
        <dbReference type="EMBL" id="HIZ73564.1"/>
    </source>
</evidence>